<name>A0A1M6U177_SELRU</name>
<proteinExistence type="inferred from homology"/>
<dbReference type="InterPro" id="IPR000045">
    <property type="entry name" value="Prepilin_IV_endopep_pep"/>
</dbReference>
<organism evidence="4 5">
    <name type="scientific">Selenomonas ruminantium</name>
    <dbReference type="NCBI Taxonomy" id="971"/>
    <lineage>
        <taxon>Bacteria</taxon>
        <taxon>Bacillati</taxon>
        <taxon>Bacillota</taxon>
        <taxon>Negativicutes</taxon>
        <taxon>Selenomonadales</taxon>
        <taxon>Selenomonadaceae</taxon>
        <taxon>Selenomonas</taxon>
    </lineage>
</organism>
<accession>A0A1M6U177</accession>
<evidence type="ECO:0000256" key="2">
    <source>
        <dbReference type="SAM" id="Phobius"/>
    </source>
</evidence>
<feature type="transmembrane region" description="Helical" evidence="2">
    <location>
        <begin position="152"/>
        <end position="174"/>
    </location>
</feature>
<dbReference type="GO" id="GO:0032259">
    <property type="term" value="P:methylation"/>
    <property type="evidence" value="ECO:0007669"/>
    <property type="project" value="UniProtKB-KW"/>
</dbReference>
<dbReference type="PANTHER" id="PTHR30487:SF0">
    <property type="entry name" value="PREPILIN LEADER PEPTIDASE_N-METHYLTRANSFERASE-RELATED"/>
    <property type="match status" value="1"/>
</dbReference>
<dbReference type="Pfam" id="PF01478">
    <property type="entry name" value="Peptidase_A24"/>
    <property type="match status" value="1"/>
</dbReference>
<feature type="transmembrane region" description="Helical" evidence="2">
    <location>
        <begin position="120"/>
        <end position="140"/>
    </location>
</feature>
<dbReference type="EMBL" id="FRBC01000010">
    <property type="protein sequence ID" value="SHK62894.1"/>
    <property type="molecule type" value="Genomic_DNA"/>
</dbReference>
<protein>
    <submittedName>
        <fullName evidence="4">Leader peptidase (Prepilin peptidase) / N-methyltransferase</fullName>
    </submittedName>
</protein>
<dbReference type="RefSeq" id="WP_256625807.1">
    <property type="nucleotide sequence ID" value="NZ_FRBC01000010.1"/>
</dbReference>
<keyword evidence="2" id="KW-1133">Transmembrane helix</keyword>
<keyword evidence="2" id="KW-0812">Transmembrane</keyword>
<dbReference type="GO" id="GO:0006465">
    <property type="term" value="P:signal peptide processing"/>
    <property type="evidence" value="ECO:0007669"/>
    <property type="project" value="TreeGrafter"/>
</dbReference>
<evidence type="ECO:0000313" key="5">
    <source>
        <dbReference type="Proteomes" id="UP000184263"/>
    </source>
</evidence>
<keyword evidence="2" id="KW-0472">Membrane</keyword>
<feature type="transmembrane region" description="Helical" evidence="2">
    <location>
        <begin position="194"/>
        <end position="210"/>
    </location>
</feature>
<dbReference type="GO" id="GO:0008168">
    <property type="term" value="F:methyltransferase activity"/>
    <property type="evidence" value="ECO:0007669"/>
    <property type="project" value="UniProtKB-KW"/>
</dbReference>
<sequence length="211" mass="23007">MIMMKIIVAVIAAAAGSWLGSRWISCLYLQRQEILSFPHKIQDQNQCRLYFLPACLGIPFAFYLLSASIEIPTAFFPLFYIYFLVLFTVTDWEQQVIFDNMLIPFALMGIVAALSSDASLLNHLLAALGGGFLFLFLAILTKGGIGGGDIKLIAALGLWLGTSSLLMVIATGIIMGGIAALCMLLSGHKKRTDTFAYGPYFAIAALLLLFH</sequence>
<evidence type="ECO:0000256" key="1">
    <source>
        <dbReference type="ARBA" id="ARBA00005801"/>
    </source>
</evidence>
<evidence type="ECO:0000313" key="4">
    <source>
        <dbReference type="EMBL" id="SHK62894.1"/>
    </source>
</evidence>
<keyword evidence="4" id="KW-0808">Transferase</keyword>
<keyword evidence="4" id="KW-0489">Methyltransferase</keyword>
<feature type="transmembrane region" description="Helical" evidence="2">
    <location>
        <begin position="6"/>
        <end position="29"/>
    </location>
</feature>
<evidence type="ECO:0000259" key="3">
    <source>
        <dbReference type="Pfam" id="PF01478"/>
    </source>
</evidence>
<dbReference type="InterPro" id="IPR050882">
    <property type="entry name" value="Prepilin_peptidase/N-MTase"/>
</dbReference>
<feature type="transmembrane region" description="Helical" evidence="2">
    <location>
        <begin position="71"/>
        <end position="89"/>
    </location>
</feature>
<gene>
    <name evidence="4" type="ORF">SAMN05216582_11026</name>
</gene>
<reference evidence="4 5" key="1">
    <citation type="submission" date="2016-11" db="EMBL/GenBank/DDBJ databases">
        <authorList>
            <person name="Jaros S."/>
            <person name="Januszkiewicz K."/>
            <person name="Wedrychowicz H."/>
        </authorList>
    </citation>
    <scope>NUCLEOTIDE SEQUENCE [LARGE SCALE GENOMIC DNA]</scope>
    <source>
        <strain evidence="4 5">HD4</strain>
    </source>
</reference>
<dbReference type="Proteomes" id="UP000184263">
    <property type="component" value="Unassembled WGS sequence"/>
</dbReference>
<feature type="domain" description="Prepilin type IV endopeptidase peptidase" evidence="3">
    <location>
        <begin position="78"/>
        <end position="180"/>
    </location>
</feature>
<dbReference type="AlphaFoldDB" id="A0A1M6U177"/>
<comment type="similarity">
    <text evidence="1">Belongs to the peptidase A24 family.</text>
</comment>
<dbReference type="Gene3D" id="1.20.120.1220">
    <property type="match status" value="1"/>
</dbReference>
<dbReference type="GO" id="GO:0004190">
    <property type="term" value="F:aspartic-type endopeptidase activity"/>
    <property type="evidence" value="ECO:0007669"/>
    <property type="project" value="InterPro"/>
</dbReference>
<feature type="transmembrane region" description="Helical" evidence="2">
    <location>
        <begin position="49"/>
        <end position="65"/>
    </location>
</feature>
<feature type="transmembrane region" description="Helical" evidence="2">
    <location>
        <begin position="96"/>
        <end position="114"/>
    </location>
</feature>
<dbReference type="GO" id="GO:0005886">
    <property type="term" value="C:plasma membrane"/>
    <property type="evidence" value="ECO:0007669"/>
    <property type="project" value="TreeGrafter"/>
</dbReference>
<dbReference type="PANTHER" id="PTHR30487">
    <property type="entry name" value="TYPE 4 PREPILIN-LIKE PROTEINS LEADER PEPTIDE-PROCESSING ENZYME"/>
    <property type="match status" value="1"/>
</dbReference>